<sequence length="115" mass="13523">MQFDALNQEIREFCDERDWEQFHTPKDLAIGLSTESNELLEQFRFKDTEEQAALLEDAGSRQAIEAELADVLFFTLRFADLYDVDLEQALADKLDTNRERYPKDEYASSNKKYDE</sequence>
<organism evidence="1 2">
    <name type="scientific">Halomarina rubra</name>
    <dbReference type="NCBI Taxonomy" id="2071873"/>
    <lineage>
        <taxon>Archaea</taxon>
        <taxon>Methanobacteriati</taxon>
        <taxon>Methanobacteriota</taxon>
        <taxon>Stenosarchaea group</taxon>
        <taxon>Halobacteria</taxon>
        <taxon>Halobacteriales</taxon>
        <taxon>Natronomonadaceae</taxon>
        <taxon>Halomarina</taxon>
    </lineage>
</organism>
<dbReference type="SUPFAM" id="SSF101386">
    <property type="entry name" value="all-alpha NTP pyrophosphatases"/>
    <property type="match status" value="1"/>
</dbReference>
<evidence type="ECO:0000313" key="2">
    <source>
        <dbReference type="Proteomes" id="UP001597187"/>
    </source>
</evidence>
<proteinExistence type="predicted"/>
<dbReference type="PANTHER" id="PTHR46523:SF1">
    <property type="entry name" value="DCTP PYROPHOSPHATASE 1"/>
    <property type="match status" value="1"/>
</dbReference>
<dbReference type="CDD" id="cd11537">
    <property type="entry name" value="NTP-PPase_RS21-C6_like"/>
    <property type="match status" value="1"/>
</dbReference>
<dbReference type="PIRSF" id="PIRSF029826">
    <property type="entry name" value="UCP029826_pph"/>
    <property type="match status" value="1"/>
</dbReference>
<comment type="caution">
    <text evidence="1">The sequence shown here is derived from an EMBL/GenBank/DDBJ whole genome shotgun (WGS) entry which is preliminary data.</text>
</comment>
<dbReference type="InterPro" id="IPR052555">
    <property type="entry name" value="dCTP_Pyrophosphatase"/>
</dbReference>
<dbReference type="InterPro" id="IPR025984">
    <property type="entry name" value="DCTPP"/>
</dbReference>
<reference evidence="1 2" key="1">
    <citation type="journal article" date="2019" name="Int. J. Syst. Evol. Microbiol.">
        <title>The Global Catalogue of Microorganisms (GCM) 10K type strain sequencing project: providing services to taxonomists for standard genome sequencing and annotation.</title>
        <authorList>
            <consortium name="The Broad Institute Genomics Platform"/>
            <consortium name="The Broad Institute Genome Sequencing Center for Infectious Disease"/>
            <person name="Wu L."/>
            <person name="Ma J."/>
        </authorList>
    </citation>
    <scope>NUCLEOTIDE SEQUENCE [LARGE SCALE GENOMIC DNA]</scope>
    <source>
        <strain evidence="1 2">CGMCC 1.12563</strain>
    </source>
</reference>
<dbReference type="AlphaFoldDB" id="A0ABD6B0F3"/>
<protein>
    <submittedName>
        <fullName evidence="1">Nucleotide pyrophosphohydrolase</fullName>
    </submittedName>
</protein>
<dbReference type="RefSeq" id="WP_250875019.1">
    <property type="nucleotide sequence ID" value="NZ_JALXFV010000008.1"/>
</dbReference>
<evidence type="ECO:0000313" key="1">
    <source>
        <dbReference type="EMBL" id="MFD1515095.1"/>
    </source>
</evidence>
<keyword evidence="2" id="KW-1185">Reference proteome</keyword>
<name>A0ABD6B0F3_9EURY</name>
<dbReference type="PANTHER" id="PTHR46523">
    <property type="entry name" value="DCTP PYROPHOSPHATASE 1"/>
    <property type="match status" value="1"/>
</dbReference>
<dbReference type="Proteomes" id="UP001597187">
    <property type="component" value="Unassembled WGS sequence"/>
</dbReference>
<gene>
    <name evidence="1" type="ORF">ACFSBT_17585</name>
</gene>
<dbReference type="Pfam" id="PF12643">
    <property type="entry name" value="MazG-like"/>
    <property type="match status" value="1"/>
</dbReference>
<dbReference type="Gene3D" id="1.10.287.1080">
    <property type="entry name" value="MazG-like"/>
    <property type="match status" value="1"/>
</dbReference>
<dbReference type="EMBL" id="JBHUDC010000008">
    <property type="protein sequence ID" value="MFD1515095.1"/>
    <property type="molecule type" value="Genomic_DNA"/>
</dbReference>
<accession>A0ABD6B0F3</accession>